<proteinExistence type="predicted"/>
<protein>
    <recommendedName>
        <fullName evidence="3">Endonuclease/exonuclease/phosphatase domain-containing protein</fullName>
    </recommendedName>
</protein>
<keyword evidence="2" id="KW-1185">Reference proteome</keyword>
<evidence type="ECO:0000313" key="2">
    <source>
        <dbReference type="Proteomes" id="UP000009026"/>
    </source>
</evidence>
<evidence type="ECO:0008006" key="3">
    <source>
        <dbReference type="Google" id="ProtNLM"/>
    </source>
</evidence>
<dbReference type="STRING" id="1297742.A176_005261"/>
<sequence length="472" mass="50348">MPTLTITVWNIQDYGVFRYTTRGSYTAVHNFIAWVLLRQQADIFMMVEMQQTGTLRLPNLRAALATRMPGANWFYDWVKGAIDPATAPGPNTGVTTFGQLGFTQSAKREGYALFFRNNPAKFSMTQAAPVGAAGIANTLSAGVQPAPVPLGVPTYALSVVLEGRPPAAMPTSPWAYTAPNFNPAVAPPVAWNNLNFPTPVSPNLIRASSRRPAYCVIRLNIGGGAGPAATLMPLMVYHAPSNGTTDNAPPAGTQAASFARALYQVRDPAAGWAWVNNTHALACGDFNVNGNSAGLPFARQLSYTSYLSPFANSGAGMTQSAIPMGQGALANNTALSLTQWIGGPPKPNGASWTYATAEFDNIFTRGIPGADIRVPPRGVIYDLITAVRPGGSLTGVPVTNFLPLVNARIANKAMVNGRPVYLTGAPVYPQITNWANFYNGLTAGQFPNNRSAAEFITLFVSDHLPVTFRFDY</sequence>
<dbReference type="KEGG" id="mym:A176_005261"/>
<reference evidence="1 2" key="1">
    <citation type="journal article" date="2016" name="PLoS ONE">
        <title>Complete Genome Sequence and Comparative Genomics of a Novel Myxobacterium Myxococcus hansupus.</title>
        <authorList>
            <person name="Sharma G."/>
            <person name="Narwani T."/>
            <person name="Subramanian S."/>
        </authorList>
    </citation>
    <scope>NUCLEOTIDE SEQUENCE [LARGE SCALE GENOMIC DNA]</scope>
    <source>
        <strain evidence="2">mixupus</strain>
    </source>
</reference>
<dbReference type="RefSeq" id="WP_002633142.1">
    <property type="nucleotide sequence ID" value="NZ_CP012109.1"/>
</dbReference>
<evidence type="ECO:0000313" key="1">
    <source>
        <dbReference type="EMBL" id="AKQ68349.1"/>
    </source>
</evidence>
<organism evidence="1 2">
    <name type="scientific">Pseudomyxococcus hansupus</name>
    <dbReference type="NCBI Taxonomy" id="1297742"/>
    <lineage>
        <taxon>Bacteria</taxon>
        <taxon>Pseudomonadati</taxon>
        <taxon>Myxococcota</taxon>
        <taxon>Myxococcia</taxon>
        <taxon>Myxococcales</taxon>
        <taxon>Cystobacterineae</taxon>
        <taxon>Myxococcaceae</taxon>
        <taxon>Pseudomyxococcus</taxon>
    </lineage>
</organism>
<name>A0A0H4WZU7_9BACT</name>
<dbReference type="PATRIC" id="fig|1297742.4.peg.5344"/>
<dbReference type="EMBL" id="CP012109">
    <property type="protein sequence ID" value="AKQ68349.1"/>
    <property type="molecule type" value="Genomic_DNA"/>
</dbReference>
<accession>A0A0H4WZU7</accession>
<dbReference type="SUPFAM" id="SSF56219">
    <property type="entry name" value="DNase I-like"/>
    <property type="match status" value="1"/>
</dbReference>
<dbReference type="OrthoDB" id="9811557at2"/>
<dbReference type="AlphaFoldDB" id="A0A0H4WZU7"/>
<dbReference type="Proteomes" id="UP000009026">
    <property type="component" value="Chromosome"/>
</dbReference>
<gene>
    <name evidence="1" type="ORF">A176_005261</name>
</gene>
<dbReference type="InterPro" id="IPR036691">
    <property type="entry name" value="Endo/exonu/phosph_ase_sf"/>
</dbReference>